<protein>
    <submittedName>
        <fullName evidence="14">Uncharacterized protein</fullName>
    </submittedName>
</protein>
<gene>
    <name evidence="14" type="ORF">PCOS0759_LOCUS4392</name>
</gene>
<keyword evidence="5 13" id="KW-0812">Transmembrane</keyword>
<feature type="transmembrane region" description="Helical" evidence="13">
    <location>
        <begin position="93"/>
        <end position="112"/>
    </location>
</feature>
<dbReference type="AlphaFoldDB" id="A0A7S1PHC4"/>
<evidence type="ECO:0000256" key="3">
    <source>
        <dbReference type="ARBA" id="ARBA00022448"/>
    </source>
</evidence>
<feature type="transmembrane region" description="Helical" evidence="13">
    <location>
        <begin position="24"/>
        <end position="42"/>
    </location>
</feature>
<keyword evidence="11" id="KW-0407">Ion channel</keyword>
<evidence type="ECO:0000256" key="4">
    <source>
        <dbReference type="ARBA" id="ARBA00022538"/>
    </source>
</evidence>
<feature type="transmembrane region" description="Helical" evidence="13">
    <location>
        <begin position="193"/>
        <end position="214"/>
    </location>
</feature>
<name>A0A7S1PHC4_9EUKA</name>
<dbReference type="GO" id="GO:0005267">
    <property type="term" value="F:potassium channel activity"/>
    <property type="evidence" value="ECO:0007669"/>
    <property type="project" value="UniProtKB-KW"/>
</dbReference>
<keyword evidence="10 13" id="KW-0472">Membrane</keyword>
<feature type="transmembrane region" description="Helical" evidence="13">
    <location>
        <begin position="234"/>
        <end position="256"/>
    </location>
</feature>
<reference evidence="14" key="1">
    <citation type="submission" date="2021-01" db="EMBL/GenBank/DDBJ databases">
        <authorList>
            <person name="Corre E."/>
            <person name="Pelletier E."/>
            <person name="Niang G."/>
            <person name="Scheremetjew M."/>
            <person name="Finn R."/>
            <person name="Kale V."/>
            <person name="Holt S."/>
            <person name="Cochrane G."/>
            <person name="Meng A."/>
            <person name="Brown T."/>
            <person name="Cohen L."/>
        </authorList>
    </citation>
    <scope>NUCLEOTIDE SEQUENCE</scope>
    <source>
        <strain evidence="14">WS</strain>
    </source>
</reference>
<evidence type="ECO:0000256" key="12">
    <source>
        <dbReference type="SAM" id="MobiDB-lite"/>
    </source>
</evidence>
<dbReference type="GO" id="GO:0016020">
    <property type="term" value="C:membrane"/>
    <property type="evidence" value="ECO:0007669"/>
    <property type="project" value="InterPro"/>
</dbReference>
<evidence type="ECO:0000256" key="13">
    <source>
        <dbReference type="SAM" id="Phobius"/>
    </source>
</evidence>
<comment type="similarity">
    <text evidence="2">Belongs to the TMEM38 family.</text>
</comment>
<evidence type="ECO:0000256" key="8">
    <source>
        <dbReference type="ARBA" id="ARBA00022989"/>
    </source>
</evidence>
<feature type="transmembrane region" description="Helical" evidence="13">
    <location>
        <begin position="54"/>
        <end position="73"/>
    </location>
</feature>
<evidence type="ECO:0000256" key="11">
    <source>
        <dbReference type="ARBA" id="ARBA00023303"/>
    </source>
</evidence>
<feature type="compositionally biased region" description="Basic residues" evidence="12">
    <location>
        <begin position="290"/>
        <end position="305"/>
    </location>
</feature>
<evidence type="ECO:0000256" key="9">
    <source>
        <dbReference type="ARBA" id="ARBA00023065"/>
    </source>
</evidence>
<organism evidence="14">
    <name type="scientific">Percolomonas cosmopolitus</name>
    <dbReference type="NCBI Taxonomy" id="63605"/>
    <lineage>
        <taxon>Eukaryota</taxon>
        <taxon>Discoba</taxon>
        <taxon>Heterolobosea</taxon>
        <taxon>Tetramitia</taxon>
        <taxon>Eutetramitia</taxon>
        <taxon>Percolomonadidae</taxon>
        <taxon>Percolomonas</taxon>
    </lineage>
</organism>
<feature type="region of interest" description="Disordered" evidence="12">
    <location>
        <begin position="277"/>
        <end position="305"/>
    </location>
</feature>
<dbReference type="PANTHER" id="PTHR12454:SF11">
    <property type="entry name" value="GH25683P"/>
    <property type="match status" value="1"/>
</dbReference>
<evidence type="ECO:0000256" key="7">
    <source>
        <dbReference type="ARBA" id="ARBA00022958"/>
    </source>
</evidence>
<evidence type="ECO:0000256" key="6">
    <source>
        <dbReference type="ARBA" id="ARBA00022826"/>
    </source>
</evidence>
<keyword evidence="4" id="KW-0633">Potassium transport</keyword>
<dbReference type="EMBL" id="HBGD01005304">
    <property type="protein sequence ID" value="CAD9081152.1"/>
    <property type="molecule type" value="Transcribed_RNA"/>
</dbReference>
<evidence type="ECO:0000256" key="5">
    <source>
        <dbReference type="ARBA" id="ARBA00022692"/>
    </source>
</evidence>
<keyword evidence="9" id="KW-0406">Ion transport</keyword>
<evidence type="ECO:0000313" key="14">
    <source>
        <dbReference type="EMBL" id="CAD9081152.1"/>
    </source>
</evidence>
<accession>A0A7S1PHC4</accession>
<evidence type="ECO:0000256" key="10">
    <source>
        <dbReference type="ARBA" id="ARBA00023136"/>
    </source>
</evidence>
<comment type="subcellular location">
    <subcellularLocation>
        <location evidence="1">Endomembrane system</location>
        <topology evidence="1">Multi-pass membrane protein</topology>
    </subcellularLocation>
</comment>
<dbReference type="GO" id="GO:0012505">
    <property type="term" value="C:endomembrane system"/>
    <property type="evidence" value="ECO:0007669"/>
    <property type="project" value="UniProtKB-SubCell"/>
</dbReference>
<evidence type="ECO:0000256" key="1">
    <source>
        <dbReference type="ARBA" id="ARBA00004127"/>
    </source>
</evidence>
<dbReference type="Pfam" id="PF05197">
    <property type="entry name" value="TRIC"/>
    <property type="match status" value="1"/>
</dbReference>
<keyword evidence="7" id="KW-0630">Potassium</keyword>
<dbReference type="InterPro" id="IPR007866">
    <property type="entry name" value="TRIC_channel"/>
</dbReference>
<evidence type="ECO:0000256" key="2">
    <source>
        <dbReference type="ARBA" id="ARBA00005766"/>
    </source>
</evidence>
<dbReference type="GO" id="GO:0042802">
    <property type="term" value="F:identical protein binding"/>
    <property type="evidence" value="ECO:0007669"/>
    <property type="project" value="InterPro"/>
</dbReference>
<sequence length="305" mass="33433">MSSSPSHLVLEYLTQFHEFSQTRTFLSIALANHCLIVSNTVLRNLTSKRARSQIGLLAGFLLCIIGGYGGAILTGLIKGNGALGTFLFGNDMWLIYMFVAWVLVLFAPFNLVHLLTGNALVQLPAMLLEGYFVSGFLMGGVTDGYKSYPNSHLAPILFGTIAATGGLIVQPAFINAYLGGIKLMKSLVSEPSFGLYVPFVLSVIHYLSSCLKVLPERVELPFHSPHIPIDSLSVETLIQIAFVAHFGFIWFLFNVMPMVGSRPKRRLAEIAKVDLPDSKQKQVPGSPASLKHRSTKSKKNKRKAH</sequence>
<keyword evidence="8 13" id="KW-1133">Transmembrane helix</keyword>
<keyword evidence="6" id="KW-0631">Potassium channel</keyword>
<proteinExistence type="inferred from homology"/>
<feature type="transmembrane region" description="Helical" evidence="13">
    <location>
        <begin position="153"/>
        <end position="181"/>
    </location>
</feature>
<feature type="transmembrane region" description="Helical" evidence="13">
    <location>
        <begin position="119"/>
        <end position="141"/>
    </location>
</feature>
<keyword evidence="3" id="KW-0813">Transport</keyword>
<dbReference type="PANTHER" id="PTHR12454">
    <property type="entry name" value="TRIMERIC INTRACELLULAR CATION CHANNEL"/>
    <property type="match status" value="1"/>
</dbReference>